<dbReference type="Proteomes" id="UP000004162">
    <property type="component" value="Unassembled WGS sequence"/>
</dbReference>
<feature type="chain" id="PRO_5004179381" description="DUF541 domain-containing protein" evidence="1">
    <location>
        <begin position="26"/>
        <end position="184"/>
    </location>
</feature>
<dbReference type="PANTHER" id="PTHR34387:SF1">
    <property type="entry name" value="PERIPLASMIC IMMUNOGENIC PROTEIN"/>
    <property type="match status" value="1"/>
</dbReference>
<comment type="caution">
    <text evidence="2">The sequence shown here is derived from an EMBL/GenBank/DDBJ whole genome shotgun (WGS) entry which is preliminary data.</text>
</comment>
<feature type="signal peptide" evidence="1">
    <location>
        <begin position="1"/>
        <end position="25"/>
    </location>
</feature>
<dbReference type="RefSeq" id="WP_006365395.1">
    <property type="nucleotide sequence ID" value="NZ_AASE01000001.1"/>
</dbReference>
<dbReference type="Pfam" id="PF04402">
    <property type="entry name" value="SIMPL"/>
    <property type="match status" value="1"/>
</dbReference>
<evidence type="ECO:0000256" key="1">
    <source>
        <dbReference type="SAM" id="SignalP"/>
    </source>
</evidence>
<dbReference type="InterPro" id="IPR007497">
    <property type="entry name" value="SIMPL/DUF541"/>
</dbReference>
<evidence type="ECO:0000313" key="2">
    <source>
        <dbReference type="EMBL" id="EAT60119.1"/>
    </source>
</evidence>
<dbReference type="EMBL" id="AASE01000001">
    <property type="protein sequence ID" value="EAT60119.1"/>
    <property type="molecule type" value="Genomic_DNA"/>
</dbReference>
<dbReference type="InterPro" id="IPR052022">
    <property type="entry name" value="26kDa_periplasmic_antigen"/>
</dbReference>
<evidence type="ECO:0008006" key="4">
    <source>
        <dbReference type="Google" id="ProtNLM"/>
    </source>
</evidence>
<keyword evidence="3" id="KW-1185">Reference proteome</keyword>
<dbReference type="GO" id="GO:0006974">
    <property type="term" value="P:DNA damage response"/>
    <property type="evidence" value="ECO:0007669"/>
    <property type="project" value="TreeGrafter"/>
</dbReference>
<sequence length="184" mass="19468">MKKRLSIVAASLLVLHSVFPFSVHAEESQVVVSASGVVSVKPDMAEFIAEIKSDANSADRAAADTAEKYQAVQNALRKTGVASEDAVTAGFTVSPKWEWEPSTSKNVLKGFTARHAIKVRVRALGSIGRVIDAVVQAGANEVQNIMFLSSRYDALRQEALASAVGNARREGEIMARAAGGVLGS</sequence>
<dbReference type="AlphaFoldDB" id="Q0YUA7"/>
<reference evidence="2 3" key="1">
    <citation type="submission" date="2006-07" db="EMBL/GenBank/DDBJ databases">
        <title>Annotation of the draft genome assembly of Chlorobium ferroxidans DSM 13031.</title>
        <authorList>
            <consortium name="US DOE Joint Genome Institute (JGI-ORNL)"/>
            <person name="Larimer F."/>
            <person name="Land M."/>
            <person name="Hauser L."/>
        </authorList>
    </citation>
    <scope>NUCLEOTIDE SEQUENCE [LARGE SCALE GENOMIC DNA]</scope>
    <source>
        <strain evidence="2 3">DSM 13031</strain>
    </source>
</reference>
<gene>
    <name evidence="2" type="ORF">CferDRAFT_2126</name>
</gene>
<evidence type="ECO:0000313" key="3">
    <source>
        <dbReference type="Proteomes" id="UP000004162"/>
    </source>
</evidence>
<protein>
    <recommendedName>
        <fullName evidence="4">DUF541 domain-containing protein</fullName>
    </recommendedName>
</protein>
<keyword evidence="1" id="KW-0732">Signal</keyword>
<reference evidence="2 3" key="2">
    <citation type="submission" date="2006-07" db="EMBL/GenBank/DDBJ databases">
        <title>Sequencing of the draft genome and assembly of Chlorobium ferroxidans DSM 13031.</title>
        <authorList>
            <consortium name="US DOE Joint Genome Institute (JGI-PGF)"/>
            <person name="Copeland A."/>
            <person name="Lucas S."/>
            <person name="Lapidus A."/>
            <person name="Barry K."/>
            <person name="Glavina del Rio T."/>
            <person name="Dalin E."/>
            <person name="Tice H."/>
            <person name="Bruce D."/>
            <person name="Pitluck S."/>
            <person name="Richardson P."/>
        </authorList>
    </citation>
    <scope>NUCLEOTIDE SEQUENCE [LARGE SCALE GENOMIC DNA]</scope>
    <source>
        <strain evidence="2 3">DSM 13031</strain>
    </source>
</reference>
<name>Q0YUA7_9CHLB</name>
<proteinExistence type="predicted"/>
<accession>Q0YUA7</accession>
<organism evidence="2 3">
    <name type="scientific">Chlorobium ferrooxidans DSM 13031</name>
    <dbReference type="NCBI Taxonomy" id="377431"/>
    <lineage>
        <taxon>Bacteria</taxon>
        <taxon>Pseudomonadati</taxon>
        <taxon>Chlorobiota</taxon>
        <taxon>Chlorobiia</taxon>
        <taxon>Chlorobiales</taxon>
        <taxon>Chlorobiaceae</taxon>
        <taxon>Chlorobium/Pelodictyon group</taxon>
        <taxon>Chlorobium</taxon>
    </lineage>
</organism>
<dbReference type="PANTHER" id="PTHR34387">
    <property type="entry name" value="SLR1258 PROTEIN"/>
    <property type="match status" value="1"/>
</dbReference>
<dbReference type="Gene3D" id="3.30.70.2970">
    <property type="entry name" value="Protein of unknown function (DUF541), domain 2"/>
    <property type="match status" value="1"/>
</dbReference>